<reference evidence="3" key="1">
    <citation type="submission" date="2020-11" db="EMBL/GenBank/DDBJ databases">
        <title>Sequencing the genomes of 1000 actinobacteria strains.</title>
        <authorList>
            <person name="Klenk H.-P."/>
        </authorList>
    </citation>
    <scope>NUCLEOTIDE SEQUENCE</scope>
    <source>
        <strain evidence="3">DSM 43175</strain>
    </source>
</reference>
<name>A0A931DJK2_9ACTN</name>
<dbReference type="InterPro" id="IPR042070">
    <property type="entry name" value="PucR_C-HTH_sf"/>
</dbReference>
<dbReference type="InterPro" id="IPR051448">
    <property type="entry name" value="CdaR-like_regulators"/>
</dbReference>
<protein>
    <recommendedName>
        <fullName evidence="2">PucR C-terminal helix-turn-helix domain-containing protein</fullName>
    </recommendedName>
</protein>
<organism evidence="3 4">
    <name type="scientific">Actinomadura viridis</name>
    <dbReference type="NCBI Taxonomy" id="58110"/>
    <lineage>
        <taxon>Bacteria</taxon>
        <taxon>Bacillati</taxon>
        <taxon>Actinomycetota</taxon>
        <taxon>Actinomycetes</taxon>
        <taxon>Streptosporangiales</taxon>
        <taxon>Thermomonosporaceae</taxon>
        <taxon>Actinomadura</taxon>
    </lineage>
</organism>
<accession>A0A931DJK2</accession>
<dbReference type="EMBL" id="JADOUA010000001">
    <property type="protein sequence ID" value="MBG6088170.1"/>
    <property type="molecule type" value="Genomic_DNA"/>
</dbReference>
<dbReference type="PANTHER" id="PTHR33744">
    <property type="entry name" value="CARBOHYDRATE DIACID REGULATOR"/>
    <property type="match status" value="1"/>
</dbReference>
<dbReference type="Gene3D" id="1.10.10.2840">
    <property type="entry name" value="PucR C-terminal helix-turn-helix domain"/>
    <property type="match status" value="1"/>
</dbReference>
<dbReference type="AlphaFoldDB" id="A0A931DJK2"/>
<feature type="region of interest" description="Disordered" evidence="1">
    <location>
        <begin position="1"/>
        <end position="71"/>
    </location>
</feature>
<dbReference type="Proteomes" id="UP000614047">
    <property type="component" value="Unassembled WGS sequence"/>
</dbReference>
<dbReference type="InterPro" id="IPR009057">
    <property type="entry name" value="Homeodomain-like_sf"/>
</dbReference>
<dbReference type="InterPro" id="IPR025736">
    <property type="entry name" value="PucR_C-HTH_dom"/>
</dbReference>
<keyword evidence="4" id="KW-1185">Reference proteome</keyword>
<evidence type="ECO:0000256" key="1">
    <source>
        <dbReference type="SAM" id="MobiDB-lite"/>
    </source>
</evidence>
<feature type="compositionally biased region" description="Pro residues" evidence="1">
    <location>
        <begin position="46"/>
        <end position="58"/>
    </location>
</feature>
<sequence length="163" mass="17913">MRMRDSASAVGDEAGAKGGTETPSGTPAAGRVASGRAAPGWRGRAPEPPEPAGAPAPAPRDDAEVDSYAGLLDSVPERTRWSFRTRLLGPLEEYDSIRQADLMHTLEVFLACSGSWNRTATRLHVHVNTLRYRIRRIEELTGRDLGTLEDRVDFFLALRAMRR</sequence>
<evidence type="ECO:0000313" key="3">
    <source>
        <dbReference type="EMBL" id="MBG6088170.1"/>
    </source>
</evidence>
<comment type="caution">
    <text evidence="3">The sequence shown here is derived from an EMBL/GenBank/DDBJ whole genome shotgun (WGS) entry which is preliminary data.</text>
</comment>
<proteinExistence type="predicted"/>
<gene>
    <name evidence="3" type="ORF">IW256_002283</name>
</gene>
<feature type="domain" description="PucR C-terminal helix-turn-helix" evidence="2">
    <location>
        <begin position="102"/>
        <end position="160"/>
    </location>
</feature>
<dbReference type="SUPFAM" id="SSF46689">
    <property type="entry name" value="Homeodomain-like"/>
    <property type="match status" value="1"/>
</dbReference>
<dbReference type="PANTHER" id="PTHR33744:SF17">
    <property type="entry name" value="CONSERVED PROTEIN"/>
    <property type="match status" value="1"/>
</dbReference>
<evidence type="ECO:0000313" key="4">
    <source>
        <dbReference type="Proteomes" id="UP000614047"/>
    </source>
</evidence>
<evidence type="ECO:0000259" key="2">
    <source>
        <dbReference type="Pfam" id="PF13556"/>
    </source>
</evidence>
<dbReference type="Pfam" id="PF13556">
    <property type="entry name" value="HTH_30"/>
    <property type="match status" value="1"/>
</dbReference>